<gene>
    <name evidence="1" type="ORF">CLOTH_04010</name>
</gene>
<evidence type="ECO:0000313" key="2">
    <source>
        <dbReference type="Proteomes" id="UP000190140"/>
    </source>
</evidence>
<name>A0A1V4IAU7_9FIRM</name>
<dbReference type="OrthoDB" id="1758015at2"/>
<comment type="caution">
    <text evidence="1">The sequence shown here is derived from an EMBL/GenBank/DDBJ whole genome shotgun (WGS) entry which is preliminary data.</text>
</comment>
<organism evidence="1 2">
    <name type="scientific">Alkalithermobacter paradoxus</name>
    <dbReference type="NCBI Taxonomy" id="29349"/>
    <lineage>
        <taxon>Bacteria</taxon>
        <taxon>Bacillati</taxon>
        <taxon>Bacillota</taxon>
        <taxon>Clostridia</taxon>
        <taxon>Peptostreptococcales</taxon>
        <taxon>Tepidibacteraceae</taxon>
        <taxon>Alkalithermobacter</taxon>
    </lineage>
</organism>
<evidence type="ECO:0000313" key="1">
    <source>
        <dbReference type="EMBL" id="OPJ57118.1"/>
    </source>
</evidence>
<sequence>MKKIIMFIFLLGLSLGVMTTSIVNIGLKKEVQVEKESIEDRYSEKEEIEEEQHNDKIQINEKEEYVNITVKSGYTSHRVIDILYENELIYNKEDFKLMLDLLNLNSKIKVGEINIKKGSSMKSIIDKLTN</sequence>
<keyword evidence="2" id="KW-1185">Reference proteome</keyword>
<dbReference type="STRING" id="29349.CLOTH_04010"/>
<accession>A0A1V4IAU7</accession>
<protein>
    <submittedName>
        <fullName evidence="1">YceG-like family protein</fullName>
    </submittedName>
</protein>
<proteinExistence type="predicted"/>
<dbReference type="AlphaFoldDB" id="A0A1V4IAU7"/>
<dbReference type="RefSeq" id="WP_079410723.1">
    <property type="nucleotide sequence ID" value="NZ_MZGW01000001.1"/>
</dbReference>
<reference evidence="1 2" key="1">
    <citation type="submission" date="2017-03" db="EMBL/GenBank/DDBJ databases">
        <title>Genome sequence of Clostridium thermoalcaliphilum DSM 7309.</title>
        <authorList>
            <person name="Poehlein A."/>
            <person name="Daniel R."/>
        </authorList>
    </citation>
    <scope>NUCLEOTIDE SEQUENCE [LARGE SCALE GENOMIC DNA]</scope>
    <source>
        <strain evidence="1 2">DSM 7309</strain>
    </source>
</reference>
<dbReference type="Gene3D" id="3.30.1490.480">
    <property type="entry name" value="Endolytic murein transglycosylase"/>
    <property type="match status" value="1"/>
</dbReference>
<dbReference type="Proteomes" id="UP000190140">
    <property type="component" value="Unassembled WGS sequence"/>
</dbReference>
<dbReference type="EMBL" id="MZGW01000001">
    <property type="protein sequence ID" value="OPJ57118.1"/>
    <property type="molecule type" value="Genomic_DNA"/>
</dbReference>